<gene>
    <name evidence="3" type="ORF">A361_09845</name>
</gene>
<protein>
    <recommendedName>
        <fullName evidence="5">Coupling factor for flagellin transcription and translation</fullName>
    </recommendedName>
</protein>
<proteinExistence type="predicted"/>
<dbReference type="EMBL" id="CP015506">
    <property type="protein sequence ID" value="AND39419.1"/>
    <property type="molecule type" value="Genomic_DNA"/>
</dbReference>
<dbReference type="AlphaFoldDB" id="A0A160M9M2"/>
<organism evidence="3 4">
    <name type="scientific">Cytobacillus oceanisediminis 2691</name>
    <dbReference type="NCBI Taxonomy" id="1196031"/>
    <lineage>
        <taxon>Bacteria</taxon>
        <taxon>Bacillati</taxon>
        <taxon>Bacillota</taxon>
        <taxon>Bacilli</taxon>
        <taxon>Bacillales</taxon>
        <taxon>Bacillaceae</taxon>
        <taxon>Cytobacillus</taxon>
    </lineage>
</organism>
<keyword evidence="2" id="KW-0812">Transmembrane</keyword>
<keyword evidence="2" id="KW-1133">Transmembrane helix</keyword>
<name>A0A160M9M2_9BACI</name>
<accession>A0A160M9M2</accession>
<dbReference type="STRING" id="1196031.A361_09845"/>
<evidence type="ECO:0008006" key="5">
    <source>
        <dbReference type="Google" id="ProtNLM"/>
    </source>
</evidence>
<reference evidence="3 4" key="1">
    <citation type="submission" date="2016-04" db="EMBL/GenBank/DDBJ databases">
        <title>Complete genome sequence of Bacillus oceanisediminis strain 2691.</title>
        <authorList>
            <person name="Jeong H."/>
            <person name="Kim H.J."/>
            <person name="Lee D.-W."/>
        </authorList>
    </citation>
    <scope>NUCLEOTIDE SEQUENCE [LARGE SCALE GENOMIC DNA]</scope>
    <source>
        <strain evidence="3 4">2691</strain>
    </source>
</reference>
<sequence>MTAFLLAISLLLNIVALLAIILLFLRQNKLMETEKKQEKMLVEMEEVISSYLIQMKEENDDFINKFSQINAKNQSFVKEKSIRVNPERKSDENIAKAAEKSLRLARASVYQASKAYKKNLRAAEEESNESEGLASLKVPESVMQSDNSQRVKEEIPSSMEDQVLMMKKQGLNVEDIAKKLGKGKTEIELMLKFRQNQQE</sequence>
<dbReference type="KEGG" id="bon:A361_09845"/>
<dbReference type="Pfam" id="PF19610">
    <property type="entry name" value="DUF6115"/>
    <property type="match status" value="1"/>
</dbReference>
<evidence type="ECO:0000256" key="2">
    <source>
        <dbReference type="SAM" id="Phobius"/>
    </source>
</evidence>
<keyword evidence="2" id="KW-0472">Membrane</keyword>
<evidence type="ECO:0000313" key="4">
    <source>
        <dbReference type="Proteomes" id="UP000077856"/>
    </source>
</evidence>
<dbReference type="RefSeq" id="WP_009330724.1">
    <property type="nucleotide sequence ID" value="NZ_CP015506.1"/>
</dbReference>
<evidence type="ECO:0000256" key="1">
    <source>
        <dbReference type="SAM" id="MobiDB-lite"/>
    </source>
</evidence>
<dbReference type="eggNOG" id="ENOG5032TJF">
    <property type="taxonomic scope" value="Bacteria"/>
</dbReference>
<feature type="region of interest" description="Disordered" evidence="1">
    <location>
        <begin position="122"/>
        <end position="158"/>
    </location>
</feature>
<dbReference type="Proteomes" id="UP000077856">
    <property type="component" value="Chromosome"/>
</dbReference>
<dbReference type="InterPro" id="IPR046118">
    <property type="entry name" value="DUF6115"/>
</dbReference>
<evidence type="ECO:0000313" key="3">
    <source>
        <dbReference type="EMBL" id="AND39419.1"/>
    </source>
</evidence>
<feature type="transmembrane region" description="Helical" evidence="2">
    <location>
        <begin position="6"/>
        <end position="25"/>
    </location>
</feature>